<evidence type="ECO:0000313" key="3">
    <source>
        <dbReference type="EMBL" id="MFE7965392.1"/>
    </source>
</evidence>
<proteinExistence type="predicted"/>
<feature type="compositionally biased region" description="Low complexity" evidence="1">
    <location>
        <begin position="243"/>
        <end position="254"/>
    </location>
</feature>
<dbReference type="EMBL" id="JBHVBU010000058">
    <property type="protein sequence ID" value="MFE7965392.1"/>
    <property type="molecule type" value="Genomic_DNA"/>
</dbReference>
<comment type="caution">
    <text evidence="3">The sequence shown here is derived from an EMBL/GenBank/DDBJ whole genome shotgun (WGS) entry which is preliminary data.</text>
</comment>
<feature type="region of interest" description="Disordered" evidence="1">
    <location>
        <begin position="172"/>
        <end position="254"/>
    </location>
</feature>
<gene>
    <name evidence="3" type="ORF">ACFU0X_20550</name>
</gene>
<sequence>MPDPKIIDSLQQHQVPIDSIKPWPGNPNQGDIDDIASSLEEFGQWRPAVVQKSTGQICIGNSMWIAAKEKLGWTGIAAILVDIDDVAARKMLARDNRSRDKATYNDFLLADFLNELSDLTGGDLDGSGWEPTDLDDLLKSTGALAADTTSFLTTFTEPDTSEAAQALAPTTAPAANPFSHAPQQPAGGMPPHTPNTGTPAPQTGAEDPSEAAAPTTTDDGTPAAPGAAAAPNPVHTGPEPYTGPGAPASAGVGPQLPTASITNVGWAVTLEQRDTIRNAIKLSKETNSLDDAAAAITAICQTYLDTHTPADADA</sequence>
<protein>
    <submittedName>
        <fullName evidence="3">ParB/RepB/Spo0J family partition protein</fullName>
    </submittedName>
</protein>
<keyword evidence="4" id="KW-1185">Reference proteome</keyword>
<evidence type="ECO:0000313" key="4">
    <source>
        <dbReference type="Proteomes" id="UP001600650"/>
    </source>
</evidence>
<feature type="compositionally biased region" description="Low complexity" evidence="1">
    <location>
        <begin position="211"/>
        <end position="231"/>
    </location>
</feature>
<dbReference type="InterPro" id="IPR003115">
    <property type="entry name" value="ParB_N"/>
</dbReference>
<dbReference type="RefSeq" id="WP_381727255.1">
    <property type="nucleotide sequence ID" value="NZ_JBHVBU010000058.1"/>
</dbReference>
<name>A0ABW6JJ40_STRCE</name>
<reference evidence="3 4" key="1">
    <citation type="submission" date="2024-09" db="EMBL/GenBank/DDBJ databases">
        <title>The Natural Products Discovery Center: Release of the First 8490 Sequenced Strains for Exploring Actinobacteria Biosynthetic Diversity.</title>
        <authorList>
            <person name="Kalkreuter E."/>
            <person name="Kautsar S.A."/>
            <person name="Yang D."/>
            <person name="Bader C.D."/>
            <person name="Teijaro C.N."/>
            <person name="Fluegel L."/>
            <person name="Davis C.M."/>
            <person name="Simpson J.R."/>
            <person name="Lauterbach L."/>
            <person name="Steele A.D."/>
            <person name="Gui C."/>
            <person name="Meng S."/>
            <person name="Li G."/>
            <person name="Viehrig K."/>
            <person name="Ye F."/>
            <person name="Su P."/>
            <person name="Kiefer A.F."/>
            <person name="Nichols A."/>
            <person name="Cepeda A.J."/>
            <person name="Yan W."/>
            <person name="Fan B."/>
            <person name="Jiang Y."/>
            <person name="Adhikari A."/>
            <person name="Zheng C.-J."/>
            <person name="Schuster L."/>
            <person name="Cowan T.M."/>
            <person name="Smanski M.J."/>
            <person name="Chevrette M.G."/>
            <person name="De Carvalho L.P.S."/>
            <person name="Shen B."/>
        </authorList>
    </citation>
    <scope>NUCLEOTIDE SEQUENCE [LARGE SCALE GENOMIC DNA]</scope>
    <source>
        <strain evidence="3 4">NPDC057399</strain>
    </source>
</reference>
<dbReference type="Proteomes" id="UP001600650">
    <property type="component" value="Unassembled WGS sequence"/>
</dbReference>
<organism evidence="3 4">
    <name type="scientific">Streptomyces cellulosae</name>
    <dbReference type="NCBI Taxonomy" id="1968"/>
    <lineage>
        <taxon>Bacteria</taxon>
        <taxon>Bacillati</taxon>
        <taxon>Actinomycetota</taxon>
        <taxon>Actinomycetes</taxon>
        <taxon>Kitasatosporales</taxon>
        <taxon>Streptomycetaceae</taxon>
        <taxon>Streptomyces</taxon>
    </lineage>
</organism>
<dbReference type="SUPFAM" id="SSF110849">
    <property type="entry name" value="ParB/Sulfiredoxin"/>
    <property type="match status" value="1"/>
</dbReference>
<feature type="domain" description="ParB-like N-terminal" evidence="2">
    <location>
        <begin position="13"/>
        <end position="97"/>
    </location>
</feature>
<dbReference type="InterPro" id="IPR036086">
    <property type="entry name" value="ParB/Sulfiredoxin_sf"/>
</dbReference>
<dbReference type="SMART" id="SM00470">
    <property type="entry name" value="ParB"/>
    <property type="match status" value="1"/>
</dbReference>
<dbReference type="Gene3D" id="3.90.1530.10">
    <property type="entry name" value="Conserved hypothetical protein from pyrococcus furiosus pfu- 392566-001, ParB domain"/>
    <property type="match status" value="1"/>
</dbReference>
<evidence type="ECO:0000256" key="1">
    <source>
        <dbReference type="SAM" id="MobiDB-lite"/>
    </source>
</evidence>
<evidence type="ECO:0000259" key="2">
    <source>
        <dbReference type="SMART" id="SM00470"/>
    </source>
</evidence>
<accession>A0ABW6JJ40</accession>